<evidence type="ECO:0000313" key="3">
    <source>
        <dbReference type="Proteomes" id="UP001174934"/>
    </source>
</evidence>
<proteinExistence type="predicted"/>
<organism evidence="2 3">
    <name type="scientific">Bombardia bombarda</name>
    <dbReference type="NCBI Taxonomy" id="252184"/>
    <lineage>
        <taxon>Eukaryota</taxon>
        <taxon>Fungi</taxon>
        <taxon>Dikarya</taxon>
        <taxon>Ascomycota</taxon>
        <taxon>Pezizomycotina</taxon>
        <taxon>Sordariomycetes</taxon>
        <taxon>Sordariomycetidae</taxon>
        <taxon>Sordariales</taxon>
        <taxon>Lasiosphaeriaceae</taxon>
        <taxon>Bombardia</taxon>
    </lineage>
</organism>
<comment type="caution">
    <text evidence="2">The sequence shown here is derived from an EMBL/GenBank/DDBJ whole genome shotgun (WGS) entry which is preliminary data.</text>
</comment>
<keyword evidence="3" id="KW-1185">Reference proteome</keyword>
<feature type="compositionally biased region" description="Polar residues" evidence="1">
    <location>
        <begin position="25"/>
        <end position="39"/>
    </location>
</feature>
<feature type="compositionally biased region" description="Basic and acidic residues" evidence="1">
    <location>
        <begin position="106"/>
        <end position="131"/>
    </location>
</feature>
<gene>
    <name evidence="2" type="ORF">B0T17DRAFT_494992</name>
</gene>
<dbReference type="AlphaFoldDB" id="A0AA39WTT1"/>
<sequence length="887" mass="97882">MESQKDDHPRESSTSNASNISSAAPQHTQPKQPTISTSVPALRFPIPQGNQRLANWVSNSSPDILQPPIMSDTSSLADSAYEIINSTDGESQEDHLTESTGSLEVPRPDDVHSLDGSENRYDSDSDDDSAHSSRASSIRYADQVLQRASTTHLPTNTLQFGSPSEGSGNVSQSIEFQEEDGDNPIILGKISVKHAVWELDEKDTATITTGLNMSDPPKRLVAAIRQTMSQAYLSTKEPLRVLYVGNADAQRGIVLKISNAIWASPNIGARDEDVFGRHREGVYNIVPISSFGPTPELDLMEASHYQIKVEHCTSAREVIHEGASFPSDIVYSITIEHDKTYKSLFSPSGSNIQPKWTLPHIAIFYCAEDDDEEDERTKDIAWEFMNRHGVPSVFIRESQSFVKPSSWGRWKNFIDPHAVHVCLESRDPERPIDPQRFPIDLASFENIDARQMNRNLAYLTGLSEIPEETTASEKETQKTKVILDLDTLKAWLSNPSRSQAIETIKHNKWIMALMLPILSWLITSLLFAAFGGQAMVGSPQTVQKIPLSGVLGVSTATCAGFSATSSVQAPTSTSTVVINVTSTKTVQISHVQPSTSSLASALSFAGLLSDKPSSVPSEPEAKKTTCAAKRFSQTEILVTIPSGSKSSWLAKGAIDVDVYRGEELIKTKLSSVDEGILLELPAKDAYGALNVSVVTTRRPRINETFVVDFGKPVMVEAFEAGMHMLQDIAKAVSYTADGAVHLVEDTCAPASRLLENVVKAGKAAQSHCEETVSRLLKVTKDHMSRQIKIAEKMRDGVDISILQAQIASRLWWLKFQGKTEEYAEYERNASRFLRTKYEEMIRANTEQQKDAPKESWNFLGKLAFQRQKDDVKSRGNAKDSRWMKIVG</sequence>
<name>A0AA39WTT1_9PEZI</name>
<feature type="region of interest" description="Disordered" evidence="1">
    <location>
        <begin position="86"/>
        <end position="137"/>
    </location>
</feature>
<dbReference type="Proteomes" id="UP001174934">
    <property type="component" value="Unassembled WGS sequence"/>
</dbReference>
<evidence type="ECO:0000313" key="2">
    <source>
        <dbReference type="EMBL" id="KAK0621421.1"/>
    </source>
</evidence>
<accession>A0AA39WTT1</accession>
<protein>
    <submittedName>
        <fullName evidence="2">Uncharacterized protein</fullName>
    </submittedName>
</protein>
<feature type="compositionally biased region" description="Basic and acidic residues" evidence="1">
    <location>
        <begin position="1"/>
        <end position="11"/>
    </location>
</feature>
<feature type="region of interest" description="Disordered" evidence="1">
    <location>
        <begin position="1"/>
        <end position="43"/>
    </location>
</feature>
<evidence type="ECO:0000256" key="1">
    <source>
        <dbReference type="SAM" id="MobiDB-lite"/>
    </source>
</evidence>
<reference evidence="2" key="1">
    <citation type="submission" date="2023-06" db="EMBL/GenBank/DDBJ databases">
        <title>Genome-scale phylogeny and comparative genomics of the fungal order Sordariales.</title>
        <authorList>
            <consortium name="Lawrence Berkeley National Laboratory"/>
            <person name="Hensen N."/>
            <person name="Bonometti L."/>
            <person name="Westerberg I."/>
            <person name="Brannstrom I.O."/>
            <person name="Guillou S."/>
            <person name="Cros-Aarteil S."/>
            <person name="Calhoun S."/>
            <person name="Haridas S."/>
            <person name="Kuo A."/>
            <person name="Mondo S."/>
            <person name="Pangilinan J."/>
            <person name="Riley R."/>
            <person name="LaButti K."/>
            <person name="Andreopoulos B."/>
            <person name="Lipzen A."/>
            <person name="Chen C."/>
            <person name="Yanf M."/>
            <person name="Daum C."/>
            <person name="Ng V."/>
            <person name="Clum A."/>
            <person name="Steindorff A."/>
            <person name="Ohm R."/>
            <person name="Martin F."/>
            <person name="Silar P."/>
            <person name="Natvig D."/>
            <person name="Lalanne C."/>
            <person name="Gautier V."/>
            <person name="Ament-velasquez S.L."/>
            <person name="Kruys A."/>
            <person name="Hutchinson M.I."/>
            <person name="Powell A.J."/>
            <person name="Barry K."/>
            <person name="Miller A.N."/>
            <person name="Grigoriev I.V."/>
            <person name="Debuchy R."/>
            <person name="Gladieux P."/>
            <person name="Thoren M.H."/>
            <person name="Johannesson H."/>
        </authorList>
    </citation>
    <scope>NUCLEOTIDE SEQUENCE</scope>
    <source>
        <strain evidence="2">SMH3391-2</strain>
    </source>
</reference>
<feature type="compositionally biased region" description="Low complexity" evidence="1">
    <location>
        <begin position="12"/>
        <end position="24"/>
    </location>
</feature>
<dbReference type="EMBL" id="JAULSR010000004">
    <property type="protein sequence ID" value="KAK0621421.1"/>
    <property type="molecule type" value="Genomic_DNA"/>
</dbReference>